<dbReference type="InterPro" id="IPR002467">
    <property type="entry name" value="Pept_M24A_MAP1"/>
</dbReference>
<evidence type="ECO:0000256" key="4">
    <source>
        <dbReference type="ARBA" id="ARBA00022723"/>
    </source>
</evidence>
<gene>
    <name evidence="6" type="primary">map</name>
    <name evidence="9" type="ordered locus">Rmar_0863</name>
</gene>
<feature type="binding site" evidence="6">
    <location>
        <position position="98"/>
    </location>
    <ligand>
        <name>a divalent metal cation</name>
        <dbReference type="ChEBI" id="CHEBI:60240"/>
        <label>1</label>
    </ligand>
</feature>
<dbReference type="HAMAP" id="MF_01974">
    <property type="entry name" value="MetAP_1"/>
    <property type="match status" value="1"/>
</dbReference>
<feature type="domain" description="Peptidase M24" evidence="8">
    <location>
        <begin position="12"/>
        <end position="242"/>
    </location>
</feature>
<dbReference type="PANTHER" id="PTHR43330:SF27">
    <property type="entry name" value="METHIONINE AMINOPEPTIDASE"/>
    <property type="match status" value="1"/>
</dbReference>
<evidence type="ECO:0000313" key="9">
    <source>
        <dbReference type="EMBL" id="ACY47760.1"/>
    </source>
</evidence>
<dbReference type="Proteomes" id="UP000002221">
    <property type="component" value="Chromosome"/>
</dbReference>
<dbReference type="HOGENOM" id="CLU_015857_0_1_10"/>
<evidence type="ECO:0000256" key="3">
    <source>
        <dbReference type="ARBA" id="ARBA00022670"/>
    </source>
</evidence>
<dbReference type="GO" id="GO:0006508">
    <property type="term" value="P:proteolysis"/>
    <property type="evidence" value="ECO:0007669"/>
    <property type="project" value="UniProtKB-KW"/>
</dbReference>
<dbReference type="KEGG" id="rmr:Rmar_0863"/>
<dbReference type="GO" id="GO:0046872">
    <property type="term" value="F:metal ion binding"/>
    <property type="evidence" value="ECO:0007669"/>
    <property type="project" value="UniProtKB-UniRule"/>
</dbReference>
<feature type="binding site" evidence="6">
    <location>
        <position position="236"/>
    </location>
    <ligand>
        <name>a divalent metal cation</name>
        <dbReference type="ChEBI" id="CHEBI:60240"/>
        <label>1</label>
    </ligand>
</feature>
<dbReference type="STRING" id="518766.Rmar_0863"/>
<feature type="binding site" evidence="6">
    <location>
        <position position="81"/>
    </location>
    <ligand>
        <name>substrate</name>
    </ligand>
</feature>
<feature type="binding site" evidence="6">
    <location>
        <position position="205"/>
    </location>
    <ligand>
        <name>a divalent metal cation</name>
        <dbReference type="ChEBI" id="CHEBI:60240"/>
        <label>2</label>
        <note>catalytic</note>
    </ligand>
</feature>
<dbReference type="InterPro" id="IPR001714">
    <property type="entry name" value="Pept_M24_MAP"/>
</dbReference>
<evidence type="ECO:0000313" key="10">
    <source>
        <dbReference type="Proteomes" id="UP000002221"/>
    </source>
</evidence>
<dbReference type="InterPro" id="IPR036005">
    <property type="entry name" value="Creatinase/aminopeptidase-like"/>
</dbReference>
<name>D0MGX5_RHOM4</name>
<evidence type="ECO:0000256" key="1">
    <source>
        <dbReference type="ARBA" id="ARBA00002521"/>
    </source>
</evidence>
<evidence type="ECO:0000256" key="6">
    <source>
        <dbReference type="HAMAP-Rule" id="MF_01974"/>
    </source>
</evidence>
<dbReference type="GO" id="GO:0005829">
    <property type="term" value="C:cytosol"/>
    <property type="evidence" value="ECO:0007669"/>
    <property type="project" value="TreeGrafter"/>
</dbReference>
<dbReference type="EMBL" id="CP001807">
    <property type="protein sequence ID" value="ACY47760.1"/>
    <property type="molecule type" value="Genomic_DNA"/>
</dbReference>
<dbReference type="EC" id="3.4.11.18" evidence="6 7"/>
<dbReference type="NCBIfam" id="TIGR00500">
    <property type="entry name" value="met_pdase_I"/>
    <property type="match status" value="1"/>
</dbReference>
<keyword evidence="5 6" id="KW-0378">Hydrolase</keyword>
<comment type="similarity">
    <text evidence="6">Belongs to the peptidase M24A family. Methionine aminopeptidase type 1 subfamily.</text>
</comment>
<keyword evidence="10" id="KW-1185">Reference proteome</keyword>
<dbReference type="InterPro" id="IPR000994">
    <property type="entry name" value="Pept_M24"/>
</dbReference>
<dbReference type="Gene3D" id="3.90.230.10">
    <property type="entry name" value="Creatinase/methionine aminopeptidase superfamily"/>
    <property type="match status" value="1"/>
</dbReference>
<feature type="binding site" evidence="6">
    <location>
        <position position="179"/>
    </location>
    <ligand>
        <name>substrate</name>
    </ligand>
</feature>
<dbReference type="SUPFAM" id="SSF55920">
    <property type="entry name" value="Creatinase/aminopeptidase"/>
    <property type="match status" value="1"/>
</dbReference>
<evidence type="ECO:0000256" key="7">
    <source>
        <dbReference type="RuleBase" id="RU003653"/>
    </source>
</evidence>
<feature type="binding site" evidence="6">
    <location>
        <position position="236"/>
    </location>
    <ligand>
        <name>a divalent metal cation</name>
        <dbReference type="ChEBI" id="CHEBI:60240"/>
        <label>2</label>
        <note>catalytic</note>
    </ligand>
</feature>
<dbReference type="GO" id="GO:0070006">
    <property type="term" value="F:metalloaminopeptidase activity"/>
    <property type="evidence" value="ECO:0007669"/>
    <property type="project" value="UniProtKB-UniRule"/>
</dbReference>
<reference evidence="9 10" key="1">
    <citation type="journal article" date="2009" name="Stand. Genomic Sci.">
        <title>Complete genome sequence of Rhodothermus marinus type strain (R-10).</title>
        <authorList>
            <person name="Nolan M."/>
            <person name="Tindall B.J."/>
            <person name="Pomrenke H."/>
            <person name="Lapidus A."/>
            <person name="Copeland A."/>
            <person name="Glavina Del Rio T."/>
            <person name="Lucas S."/>
            <person name="Chen F."/>
            <person name="Tice H."/>
            <person name="Cheng J.F."/>
            <person name="Saunders E."/>
            <person name="Han C."/>
            <person name="Bruce D."/>
            <person name="Goodwin L."/>
            <person name="Chain P."/>
            <person name="Pitluck S."/>
            <person name="Ovchinikova G."/>
            <person name="Pati A."/>
            <person name="Ivanova N."/>
            <person name="Mavromatis K."/>
            <person name="Chen A."/>
            <person name="Palaniappan K."/>
            <person name="Land M."/>
            <person name="Hauser L."/>
            <person name="Chang Y.J."/>
            <person name="Jeffries C.D."/>
            <person name="Brettin T."/>
            <person name="Goker M."/>
            <person name="Bristow J."/>
            <person name="Eisen J.A."/>
            <person name="Markowitz V."/>
            <person name="Hugenholtz P."/>
            <person name="Kyrpides N.C."/>
            <person name="Klenk H.P."/>
            <person name="Detter J.C."/>
        </authorList>
    </citation>
    <scope>NUCLEOTIDE SEQUENCE [LARGE SCALE GENOMIC DNA]</scope>
    <source>
        <strain evidence="10">ATCC 43812 / DSM 4252 / R-10</strain>
    </source>
</reference>
<feature type="binding site" evidence="6">
    <location>
        <position position="109"/>
    </location>
    <ligand>
        <name>a divalent metal cation</name>
        <dbReference type="ChEBI" id="CHEBI:60240"/>
        <label>2</label>
        <note>catalytic</note>
    </ligand>
</feature>
<dbReference type="CDD" id="cd01086">
    <property type="entry name" value="MetAP1"/>
    <property type="match status" value="1"/>
</dbReference>
<comment type="subunit">
    <text evidence="6">Monomer.</text>
</comment>
<dbReference type="PANTHER" id="PTHR43330">
    <property type="entry name" value="METHIONINE AMINOPEPTIDASE"/>
    <property type="match status" value="1"/>
</dbReference>
<evidence type="ECO:0000256" key="5">
    <source>
        <dbReference type="ARBA" id="ARBA00022801"/>
    </source>
</evidence>
<keyword evidence="2 6" id="KW-0031">Aminopeptidase</keyword>
<dbReference type="AlphaFoldDB" id="D0MGX5"/>
<proteinExistence type="inferred from homology"/>
<dbReference type="PRINTS" id="PR00599">
    <property type="entry name" value="MAPEPTIDASE"/>
</dbReference>
<dbReference type="RefSeq" id="WP_012843372.1">
    <property type="nucleotide sequence ID" value="NC_013501.1"/>
</dbReference>
<dbReference type="Pfam" id="PF00557">
    <property type="entry name" value="Peptidase_M24"/>
    <property type="match status" value="1"/>
</dbReference>
<organism evidence="9 10">
    <name type="scientific">Rhodothermus marinus (strain ATCC 43812 / DSM 4252 / R-10)</name>
    <name type="common">Rhodothermus obamensis</name>
    <dbReference type="NCBI Taxonomy" id="518766"/>
    <lineage>
        <taxon>Bacteria</taxon>
        <taxon>Pseudomonadati</taxon>
        <taxon>Rhodothermota</taxon>
        <taxon>Rhodothermia</taxon>
        <taxon>Rhodothermales</taxon>
        <taxon>Rhodothermaceae</taxon>
        <taxon>Rhodothermus</taxon>
    </lineage>
</organism>
<accession>D0MGX5</accession>
<dbReference type="eggNOG" id="COG0024">
    <property type="taxonomic scope" value="Bacteria"/>
</dbReference>
<sequence>MIHIKTEKEIDILRQCAELVGRTLGEVARYIRPGVATAELDAIAEDFIRTQGAEPAFKGYRVGRLVYPATLCVSVNDQVVHGIPGDYKLKEGDLVSVDCGVRYRGFYGDSAYTFGVGELDPENVRLCRVTYEALDKGIAQAVAGKRIGDISHAIQRHCEAAGYGVVRALVGHGIGRRLHEEPQVPNVGRPGTGRRLRVGMTLCVEPMVNRGTYEVRVGDDGWTVYTADGQPSAHYEHMVVVRAGRPEVLTTFAYIEEVVEAPYKQTIASPHGETETHYTGR</sequence>
<protein>
    <recommendedName>
        <fullName evidence="6 7">Methionine aminopeptidase</fullName>
        <shortName evidence="6">MAP</shortName>
        <shortName evidence="6">MetAP</shortName>
        <ecNumber evidence="6 7">3.4.11.18</ecNumber>
    </recommendedName>
    <alternativeName>
        <fullName evidence="6">Peptidase M</fullName>
    </alternativeName>
</protein>
<evidence type="ECO:0000259" key="8">
    <source>
        <dbReference type="Pfam" id="PF00557"/>
    </source>
</evidence>
<feature type="binding site" evidence="6">
    <location>
        <position position="109"/>
    </location>
    <ligand>
        <name>a divalent metal cation</name>
        <dbReference type="ChEBI" id="CHEBI:60240"/>
        <label>1</label>
    </ligand>
</feature>
<keyword evidence="4 6" id="KW-0479">Metal-binding</keyword>
<keyword evidence="3 6" id="KW-0645">Protease</keyword>
<dbReference type="GO" id="GO:0004239">
    <property type="term" value="F:initiator methionyl aminopeptidase activity"/>
    <property type="evidence" value="ECO:0007669"/>
    <property type="project" value="UniProtKB-UniRule"/>
</dbReference>
<dbReference type="OrthoDB" id="9802055at2"/>
<feature type="binding site" evidence="6">
    <location>
        <position position="172"/>
    </location>
    <ligand>
        <name>a divalent metal cation</name>
        <dbReference type="ChEBI" id="CHEBI:60240"/>
        <label>2</label>
        <note>catalytic</note>
    </ligand>
</feature>
<evidence type="ECO:0000256" key="2">
    <source>
        <dbReference type="ARBA" id="ARBA00022438"/>
    </source>
</evidence>
<comment type="function">
    <text evidence="1 6">Removes the N-terminal methionine from nascent proteins. The N-terminal methionine is often cleaved when the second residue in the primary sequence is small and uncharged (Met-Ala-, Cys, Gly, Pro, Ser, Thr, or Val). Requires deformylation of the N(alpha)-formylated initiator methionine before it can be hydrolyzed.</text>
</comment>
<comment type="catalytic activity">
    <reaction evidence="6 7">
        <text>Release of N-terminal amino acids, preferentially methionine, from peptides and arylamides.</text>
        <dbReference type="EC" id="3.4.11.18"/>
    </reaction>
</comment>
<comment type="cofactor">
    <cofactor evidence="6">
        <name>Co(2+)</name>
        <dbReference type="ChEBI" id="CHEBI:48828"/>
    </cofactor>
    <cofactor evidence="6">
        <name>Zn(2+)</name>
        <dbReference type="ChEBI" id="CHEBI:29105"/>
    </cofactor>
    <cofactor evidence="6">
        <name>Mn(2+)</name>
        <dbReference type="ChEBI" id="CHEBI:29035"/>
    </cofactor>
    <cofactor evidence="6">
        <name>Fe(2+)</name>
        <dbReference type="ChEBI" id="CHEBI:29033"/>
    </cofactor>
    <text evidence="6">Binds 2 divalent metal cations per subunit. Has a high-affinity and a low affinity metal-binding site. The true nature of the physiological cofactor is under debate. The enzyme is active with cobalt, zinc, manganese or divalent iron ions. Most likely, methionine aminopeptidases function as mononuclear Fe(2+)-metalloproteases under physiological conditions, and the catalytically relevant metal-binding site has been assigned to the histidine-containing high-affinity site.</text>
</comment>